<evidence type="ECO:0000313" key="3">
    <source>
        <dbReference type="EMBL" id="KAL0126149.1"/>
    </source>
</evidence>
<feature type="compositionally biased region" description="Polar residues" evidence="1">
    <location>
        <begin position="231"/>
        <end position="246"/>
    </location>
</feature>
<feature type="region of interest" description="Disordered" evidence="1">
    <location>
        <begin position="196"/>
        <end position="277"/>
    </location>
</feature>
<evidence type="ECO:0000256" key="2">
    <source>
        <dbReference type="SAM" id="SignalP"/>
    </source>
</evidence>
<dbReference type="EMBL" id="JADYXP020000004">
    <property type="protein sequence ID" value="KAL0126149.1"/>
    <property type="molecule type" value="Genomic_DNA"/>
</dbReference>
<gene>
    <name evidence="3" type="ORF">PUN28_004935</name>
</gene>
<protein>
    <submittedName>
        <fullName evidence="3">Uncharacterized protein</fullName>
    </submittedName>
</protein>
<evidence type="ECO:0000256" key="1">
    <source>
        <dbReference type="SAM" id="MobiDB-lite"/>
    </source>
</evidence>
<dbReference type="AlphaFoldDB" id="A0AAW2GH35"/>
<evidence type="ECO:0000313" key="4">
    <source>
        <dbReference type="Proteomes" id="UP001430953"/>
    </source>
</evidence>
<name>A0AAW2GH35_9HYME</name>
<accession>A0AAW2GH35</accession>
<sequence length="277" mass="31435">MKCLILLVILAVAQYREVTGAPQQVINRMPLYNEINEQLEEQEFGNLFSILLNTIKFANPDIKFSLDEAIKHFSMRLEFLKKGYQNTMHYLENILKHLVANTKDYPTFANVTSDNKPEVNATDNALNDIAKLFTVDKYSDKLPLSRSLNPFNHLSIKIQSIKLIYQQAIRNFQDVVSYLKNITKLKDTEEKFKPVSVAPNDEVETSTTKTSPTSDGSEVNQPNKNDEKNSSTENTTIVNQLSTISENDVKKTDEEKDESNKESLASFGGIIRPLPNN</sequence>
<organism evidence="3 4">
    <name type="scientific">Cardiocondyla obscurior</name>
    <dbReference type="NCBI Taxonomy" id="286306"/>
    <lineage>
        <taxon>Eukaryota</taxon>
        <taxon>Metazoa</taxon>
        <taxon>Ecdysozoa</taxon>
        <taxon>Arthropoda</taxon>
        <taxon>Hexapoda</taxon>
        <taxon>Insecta</taxon>
        <taxon>Pterygota</taxon>
        <taxon>Neoptera</taxon>
        <taxon>Endopterygota</taxon>
        <taxon>Hymenoptera</taxon>
        <taxon>Apocrita</taxon>
        <taxon>Aculeata</taxon>
        <taxon>Formicoidea</taxon>
        <taxon>Formicidae</taxon>
        <taxon>Myrmicinae</taxon>
        <taxon>Cardiocondyla</taxon>
    </lineage>
</organism>
<feature type="chain" id="PRO_5044013807" evidence="2">
    <location>
        <begin position="21"/>
        <end position="277"/>
    </location>
</feature>
<feature type="compositionally biased region" description="Polar residues" evidence="1">
    <location>
        <begin position="205"/>
        <end position="223"/>
    </location>
</feature>
<reference evidence="3 4" key="1">
    <citation type="submission" date="2023-03" db="EMBL/GenBank/DDBJ databases">
        <title>High recombination rates correlate with genetic variation in Cardiocondyla obscurior ants.</title>
        <authorList>
            <person name="Errbii M."/>
        </authorList>
    </citation>
    <scope>NUCLEOTIDE SEQUENCE [LARGE SCALE GENOMIC DNA]</scope>
    <source>
        <strain evidence="3">Alpha-2009</strain>
        <tissue evidence="3">Whole body</tissue>
    </source>
</reference>
<proteinExistence type="predicted"/>
<feature type="compositionally biased region" description="Basic and acidic residues" evidence="1">
    <location>
        <begin position="247"/>
        <end position="261"/>
    </location>
</feature>
<comment type="caution">
    <text evidence="3">The sequence shown here is derived from an EMBL/GenBank/DDBJ whole genome shotgun (WGS) entry which is preliminary data.</text>
</comment>
<keyword evidence="4" id="KW-1185">Reference proteome</keyword>
<keyword evidence="2" id="KW-0732">Signal</keyword>
<dbReference type="Proteomes" id="UP001430953">
    <property type="component" value="Unassembled WGS sequence"/>
</dbReference>
<feature type="signal peptide" evidence="2">
    <location>
        <begin position="1"/>
        <end position="20"/>
    </location>
</feature>